<feature type="transmembrane region" description="Helical" evidence="1">
    <location>
        <begin position="6"/>
        <end position="22"/>
    </location>
</feature>
<feature type="transmembrane region" description="Helical" evidence="1">
    <location>
        <begin position="56"/>
        <end position="79"/>
    </location>
</feature>
<keyword evidence="1" id="KW-0812">Transmembrane</keyword>
<protein>
    <submittedName>
        <fullName evidence="2">Uncharacterized protein</fullName>
    </submittedName>
</protein>
<feature type="transmembrane region" description="Helical" evidence="1">
    <location>
        <begin position="91"/>
        <end position="114"/>
    </location>
</feature>
<evidence type="ECO:0000256" key="1">
    <source>
        <dbReference type="SAM" id="Phobius"/>
    </source>
</evidence>
<dbReference type="EMBL" id="UINC01201827">
    <property type="protein sequence ID" value="SVE21335.1"/>
    <property type="molecule type" value="Genomic_DNA"/>
</dbReference>
<gene>
    <name evidence="2" type="ORF">METZ01_LOCUS474189</name>
</gene>
<feature type="non-terminal residue" evidence="2">
    <location>
        <position position="127"/>
    </location>
</feature>
<feature type="transmembrane region" description="Helical" evidence="1">
    <location>
        <begin position="29"/>
        <end position="50"/>
    </location>
</feature>
<dbReference type="AlphaFoldDB" id="A0A383BPV1"/>
<proteinExistence type="predicted"/>
<reference evidence="2" key="1">
    <citation type="submission" date="2018-05" db="EMBL/GenBank/DDBJ databases">
        <authorList>
            <person name="Lanie J.A."/>
            <person name="Ng W.-L."/>
            <person name="Kazmierczak K.M."/>
            <person name="Andrzejewski T.M."/>
            <person name="Davidsen T.M."/>
            <person name="Wayne K.J."/>
            <person name="Tettelin H."/>
            <person name="Glass J.I."/>
            <person name="Rusch D."/>
            <person name="Podicherti R."/>
            <person name="Tsui H.-C.T."/>
            <person name="Winkler M.E."/>
        </authorList>
    </citation>
    <scope>NUCLEOTIDE SEQUENCE</scope>
</reference>
<sequence>MSLYEIILSIILLLSLGFSFYTKKNEFTWLTIIGIIIAIGLKFFGLTGALKFFSLAVSFILVAALSSYLFRTFLVLVLPKNLSKEFKTAPLTAAFGLLIILIYFIAAVFAPFIAPFSESEIIAGSFA</sequence>
<keyword evidence="1" id="KW-0472">Membrane</keyword>
<evidence type="ECO:0000313" key="2">
    <source>
        <dbReference type="EMBL" id="SVE21335.1"/>
    </source>
</evidence>
<name>A0A383BPV1_9ZZZZ</name>
<keyword evidence="1" id="KW-1133">Transmembrane helix</keyword>
<accession>A0A383BPV1</accession>
<organism evidence="2">
    <name type="scientific">marine metagenome</name>
    <dbReference type="NCBI Taxonomy" id="408172"/>
    <lineage>
        <taxon>unclassified sequences</taxon>
        <taxon>metagenomes</taxon>
        <taxon>ecological metagenomes</taxon>
    </lineage>
</organism>